<protein>
    <submittedName>
        <fullName evidence="1">Uncharacterized protein</fullName>
    </submittedName>
</protein>
<organism evidence="1">
    <name type="scientific">CrAss-like virus sp. ctUXy6</name>
    <dbReference type="NCBI Taxonomy" id="2825835"/>
    <lineage>
        <taxon>Viruses</taxon>
        <taxon>Duplodnaviria</taxon>
        <taxon>Heunggongvirae</taxon>
        <taxon>Uroviricota</taxon>
        <taxon>Caudoviricetes</taxon>
        <taxon>Crassvirales</taxon>
    </lineage>
</organism>
<accession>A0A8S5V7A3</accession>
<sequence length="33" mass="3788">MRVGRRGSTDSRDMKHHTVLPRSADKCTVTYII</sequence>
<evidence type="ECO:0000313" key="1">
    <source>
        <dbReference type="EMBL" id="DAG02581.1"/>
    </source>
</evidence>
<name>A0A8S5V7A3_9CAUD</name>
<reference evidence="1" key="1">
    <citation type="journal article" date="2021" name="Proc. Natl. Acad. Sci. U.S.A.">
        <title>A Catalog of Tens of Thousands of Viruses from Human Metagenomes Reveals Hidden Associations with Chronic Diseases.</title>
        <authorList>
            <person name="Tisza M.J."/>
            <person name="Buck C.B."/>
        </authorList>
    </citation>
    <scope>NUCLEOTIDE SEQUENCE</scope>
    <source>
        <strain evidence="1">CtUXy6</strain>
    </source>
</reference>
<dbReference type="EMBL" id="BK016212">
    <property type="protein sequence ID" value="DAG02581.1"/>
    <property type="molecule type" value="Genomic_DNA"/>
</dbReference>
<proteinExistence type="predicted"/>